<dbReference type="RefSeq" id="WP_036765451.1">
    <property type="nucleotide sequence ID" value="NZ_PYOG01000003.1"/>
</dbReference>
<evidence type="ECO:0000313" key="1">
    <source>
        <dbReference type="EMBL" id="SPY44510.1"/>
    </source>
</evidence>
<gene>
    <name evidence="1" type="ORF">NCTC11647_03457</name>
</gene>
<sequence>MQQNLLIILVVIWLSLSVGSALLFQRKGDVTRKKKLWPIYNIFGNVVLGIFLIIMQPPLPMLISLLVLMVPLTYMTIRSTRFCDACGSPSRKPFFMKPPTECGHCGKKLNY</sequence>
<dbReference type="OrthoDB" id="5825404at2"/>
<reference evidence="1 2" key="1">
    <citation type="submission" date="2018-06" db="EMBL/GenBank/DDBJ databases">
        <authorList>
            <consortium name="Pathogen Informatics"/>
            <person name="Doyle S."/>
        </authorList>
    </citation>
    <scope>NUCLEOTIDE SEQUENCE [LARGE SCALE GENOMIC DNA]</scope>
    <source>
        <strain evidence="1 2">NCTC11647</strain>
    </source>
</reference>
<protein>
    <recommendedName>
        <fullName evidence="3">Zinc ribbon domain-containing protein</fullName>
    </recommendedName>
</protein>
<evidence type="ECO:0000313" key="2">
    <source>
        <dbReference type="Proteomes" id="UP000251647"/>
    </source>
</evidence>
<accession>A0A2T3QNA3</accession>
<dbReference type="AlphaFoldDB" id="A0A2T3QNA3"/>
<name>A0A2T3QNA3_PHODM</name>
<evidence type="ECO:0008006" key="3">
    <source>
        <dbReference type="Google" id="ProtNLM"/>
    </source>
</evidence>
<proteinExistence type="predicted"/>
<dbReference type="Proteomes" id="UP000251647">
    <property type="component" value="Unassembled WGS sequence"/>
</dbReference>
<organism evidence="1 2">
    <name type="scientific">Photobacterium damselae</name>
    <dbReference type="NCBI Taxonomy" id="38293"/>
    <lineage>
        <taxon>Bacteria</taxon>
        <taxon>Pseudomonadati</taxon>
        <taxon>Pseudomonadota</taxon>
        <taxon>Gammaproteobacteria</taxon>
        <taxon>Vibrionales</taxon>
        <taxon>Vibrionaceae</taxon>
        <taxon>Photobacterium</taxon>
    </lineage>
</organism>
<dbReference type="EMBL" id="UATL01000005">
    <property type="protein sequence ID" value="SPY44510.1"/>
    <property type="molecule type" value="Genomic_DNA"/>
</dbReference>